<feature type="binding site" evidence="4">
    <location>
        <begin position="189"/>
        <end position="196"/>
    </location>
    <ligand>
        <name>NAD(+)</name>
        <dbReference type="ChEBI" id="CHEBI:57540"/>
    </ligand>
</feature>
<feature type="domain" description="FAD/NAD(P)-binding" evidence="6">
    <location>
        <begin position="4"/>
        <end position="332"/>
    </location>
</feature>
<dbReference type="PANTHER" id="PTHR43014">
    <property type="entry name" value="MERCURIC REDUCTASE"/>
    <property type="match status" value="1"/>
</dbReference>
<dbReference type="GO" id="GO:0003955">
    <property type="term" value="F:NAD(P)H dehydrogenase (quinone) activity"/>
    <property type="evidence" value="ECO:0007669"/>
    <property type="project" value="TreeGrafter"/>
</dbReference>
<dbReference type="SUPFAM" id="SSF51905">
    <property type="entry name" value="FAD/NAD(P)-binding domain"/>
    <property type="match status" value="1"/>
</dbReference>
<dbReference type="AlphaFoldDB" id="A0A1A2SYC2"/>
<dbReference type="PIRSF" id="PIRSF000350">
    <property type="entry name" value="Mercury_reductase_MerA"/>
    <property type="match status" value="1"/>
</dbReference>
<dbReference type="Pfam" id="PF07992">
    <property type="entry name" value="Pyr_redox_2"/>
    <property type="match status" value="1"/>
</dbReference>
<comment type="similarity">
    <text evidence="1">Belongs to the class-I pyridine nucleotide-disulfide oxidoreductase family.</text>
</comment>
<dbReference type="PRINTS" id="PR00411">
    <property type="entry name" value="PNDRDTASEI"/>
</dbReference>
<evidence type="ECO:0000256" key="1">
    <source>
        <dbReference type="ARBA" id="ARBA00007532"/>
    </source>
</evidence>
<feature type="binding site" evidence="4">
    <location>
        <position position="117"/>
    </location>
    <ligand>
        <name>FAD</name>
        <dbReference type="ChEBI" id="CHEBI:57692"/>
    </ligand>
</feature>
<comment type="caution">
    <text evidence="7">The sequence shown here is derived from an EMBL/GenBank/DDBJ whole genome shotgun (WGS) entry which is preliminary data.</text>
</comment>
<evidence type="ECO:0000313" key="8">
    <source>
        <dbReference type="Proteomes" id="UP000092389"/>
    </source>
</evidence>
<evidence type="ECO:0000313" key="7">
    <source>
        <dbReference type="EMBL" id="OBH69213.1"/>
    </source>
</evidence>
<evidence type="ECO:0000259" key="5">
    <source>
        <dbReference type="Pfam" id="PF02852"/>
    </source>
</evidence>
<dbReference type="Gene3D" id="3.30.390.30">
    <property type="match status" value="1"/>
</dbReference>
<dbReference type="Pfam" id="PF02852">
    <property type="entry name" value="Pyr_redox_dim"/>
    <property type="match status" value="1"/>
</dbReference>
<evidence type="ECO:0000256" key="4">
    <source>
        <dbReference type="PIRSR" id="PIRSR000350-3"/>
    </source>
</evidence>
<reference evidence="7 8" key="1">
    <citation type="submission" date="2016-06" db="EMBL/GenBank/DDBJ databases">
        <authorList>
            <person name="Kjaerup R.B."/>
            <person name="Dalgaard T.S."/>
            <person name="Juul-Madsen H.R."/>
        </authorList>
    </citation>
    <scope>NUCLEOTIDE SEQUENCE [LARGE SCALE GENOMIC DNA]</scope>
    <source>
        <strain evidence="7 8">E152</strain>
    </source>
</reference>
<evidence type="ECO:0000256" key="3">
    <source>
        <dbReference type="ARBA" id="ARBA00022827"/>
    </source>
</evidence>
<organism evidence="7 8">
    <name type="scientific">Mycobacterium mantenii</name>
    <dbReference type="NCBI Taxonomy" id="560555"/>
    <lineage>
        <taxon>Bacteria</taxon>
        <taxon>Bacillati</taxon>
        <taxon>Actinomycetota</taxon>
        <taxon>Actinomycetes</taxon>
        <taxon>Mycobacteriales</taxon>
        <taxon>Mycobacteriaceae</taxon>
        <taxon>Mycobacterium</taxon>
        <taxon>Mycobacterium avium complex (MAC)</taxon>
    </lineage>
</organism>
<feature type="binding site" evidence="4">
    <location>
        <position position="317"/>
    </location>
    <ligand>
        <name>FAD</name>
        <dbReference type="ChEBI" id="CHEBI:57692"/>
    </ligand>
</feature>
<accession>A0A1A2SYC2</accession>
<dbReference type="InterPro" id="IPR001100">
    <property type="entry name" value="Pyr_nuc-diS_OxRdtase"/>
</dbReference>
<dbReference type="Gene3D" id="3.50.50.60">
    <property type="entry name" value="FAD/NAD(P)-binding domain"/>
    <property type="match status" value="2"/>
</dbReference>
<dbReference type="InterPro" id="IPR016156">
    <property type="entry name" value="FAD/NAD-linked_Rdtase_dimer_sf"/>
</dbReference>
<keyword evidence="4" id="KW-0547">Nucleotide-binding</keyword>
<dbReference type="InterPro" id="IPR004099">
    <property type="entry name" value="Pyr_nucl-diS_OxRdtase_dimer"/>
</dbReference>
<gene>
    <name evidence="7" type="ORF">A5683_05730</name>
</gene>
<feature type="binding site" evidence="4">
    <location>
        <position position="276"/>
    </location>
    <ligand>
        <name>NAD(+)</name>
        <dbReference type="ChEBI" id="CHEBI:57540"/>
    </ligand>
</feature>
<sequence>MVTRIVILGGGPAGYEAALVAAARDPAVARVTVVDSDGVGGAAVLCDCVPSKTFIASTGLRTELRRATRLGFDIHIDDAKTCLAEIHQRIKTLATEQSLDITNQLLTMGVELIAGRGELVDAAPGLARHRVKVTARDGRTTIRDADVVLIATGASPRILPSARPDGERILTWRQLYDLASLPDHLIVVGCGVTGIEFANAYTELGVTVTMVASRDRVLPHEDADAAQVLEESFAQRGVKLIKQARAQSVTRTDDGVLVTMTDGRTVEGSHALMTLGSVPNTGRLGLERVGIEPGPGNYVAVDRVSRTPVAGIYAAGDCTGLLPLASVAAMQGRIAMYHALGEAVNPLRLRTVAATVFTHPEVATVGVSQTAIDDGSIQARSIVLPLKTNARAKMSELHHGFVKLFCRQDSGVVIGGVVVAPIASELILPIAMAVQNRITVDDLAQTLAIYPSLSGSVTEAARRLIASDDLN</sequence>
<dbReference type="RefSeq" id="WP_067912739.1">
    <property type="nucleotide sequence ID" value="NZ_LZJP01000110.1"/>
</dbReference>
<dbReference type="PRINTS" id="PR00368">
    <property type="entry name" value="FADPNR"/>
</dbReference>
<dbReference type="EMBL" id="LZJU01000163">
    <property type="protein sequence ID" value="OBH69213.1"/>
    <property type="molecule type" value="Genomic_DNA"/>
</dbReference>
<feature type="binding site" evidence="4">
    <location>
        <position position="52"/>
    </location>
    <ligand>
        <name>FAD</name>
        <dbReference type="ChEBI" id="CHEBI:57692"/>
    </ligand>
</feature>
<comment type="cofactor">
    <cofactor evidence="4">
        <name>FAD</name>
        <dbReference type="ChEBI" id="CHEBI:57692"/>
    </cofactor>
    <text evidence="4">Binds 1 FAD per subunit.</text>
</comment>
<evidence type="ECO:0000259" key="6">
    <source>
        <dbReference type="Pfam" id="PF07992"/>
    </source>
</evidence>
<feature type="domain" description="Pyridine nucleotide-disulphide oxidoreductase dimerisation" evidence="5">
    <location>
        <begin position="352"/>
        <end position="461"/>
    </location>
</feature>
<dbReference type="OrthoDB" id="4678789at2"/>
<keyword evidence="3 4" id="KW-0274">FAD</keyword>
<name>A0A1A2SYC2_MYCNT</name>
<proteinExistence type="inferred from homology"/>
<dbReference type="SUPFAM" id="SSF55424">
    <property type="entry name" value="FAD/NAD-linked reductases, dimerisation (C-terminal) domain"/>
    <property type="match status" value="1"/>
</dbReference>
<protein>
    <submittedName>
        <fullName evidence="7">NAD(P)H-quinone dehydrogenase</fullName>
    </submittedName>
</protein>
<dbReference type="NCBIfam" id="NF005883">
    <property type="entry name" value="PRK07845.1"/>
    <property type="match status" value="1"/>
</dbReference>
<dbReference type="Proteomes" id="UP000092389">
    <property type="component" value="Unassembled WGS sequence"/>
</dbReference>
<dbReference type="PANTHER" id="PTHR43014:SF1">
    <property type="entry name" value="NAD(P)H DEHYDROGENASE (QUINONE)"/>
    <property type="match status" value="1"/>
</dbReference>
<keyword evidence="4" id="KW-0520">NAD</keyword>
<dbReference type="InterPro" id="IPR036188">
    <property type="entry name" value="FAD/NAD-bd_sf"/>
</dbReference>
<dbReference type="InterPro" id="IPR023753">
    <property type="entry name" value="FAD/NAD-binding_dom"/>
</dbReference>
<keyword evidence="2" id="KW-0285">Flavoprotein</keyword>
<dbReference type="GO" id="GO:0050660">
    <property type="term" value="F:flavin adenine dinucleotide binding"/>
    <property type="evidence" value="ECO:0007669"/>
    <property type="project" value="TreeGrafter"/>
</dbReference>
<evidence type="ECO:0000256" key="2">
    <source>
        <dbReference type="ARBA" id="ARBA00022630"/>
    </source>
</evidence>